<evidence type="ECO:0000256" key="8">
    <source>
        <dbReference type="ARBA" id="ARBA00023136"/>
    </source>
</evidence>
<dbReference type="GeneTree" id="ENSGT00940000162782"/>
<dbReference type="Ensembl" id="ENSECRT00000016465.1">
    <property type="protein sequence ID" value="ENSECRP00000016176.1"/>
    <property type="gene ID" value="ENSECRG00000010801.1"/>
</dbReference>
<gene>
    <name evidence="15" type="primary">LOC114645365</name>
</gene>
<dbReference type="FunFam" id="3.40.50.2300:FF:000016">
    <property type="entry name" value="Taste 1 receptor member 2"/>
    <property type="match status" value="1"/>
</dbReference>
<keyword evidence="7" id="KW-0297">G-protein coupled receptor</keyword>
<dbReference type="Pfam" id="PF07562">
    <property type="entry name" value="NCD3G"/>
    <property type="match status" value="1"/>
</dbReference>
<keyword evidence="9" id="KW-0675">Receptor</keyword>
<dbReference type="InterPro" id="IPR028082">
    <property type="entry name" value="Peripla_BP_I"/>
</dbReference>
<feature type="signal peptide" evidence="13">
    <location>
        <begin position="1"/>
        <end position="19"/>
    </location>
</feature>
<evidence type="ECO:0000256" key="13">
    <source>
        <dbReference type="SAM" id="SignalP"/>
    </source>
</evidence>
<feature type="transmembrane region" description="Helical" evidence="12">
    <location>
        <begin position="580"/>
        <end position="605"/>
    </location>
</feature>
<dbReference type="Pfam" id="PF00003">
    <property type="entry name" value="7tm_3"/>
    <property type="match status" value="1"/>
</dbReference>
<dbReference type="FunFam" id="2.10.50.30:FF:000002">
    <property type="entry name" value="Vomeronasal 2 receptor, h1"/>
    <property type="match status" value="1"/>
</dbReference>
<evidence type="ECO:0000256" key="10">
    <source>
        <dbReference type="ARBA" id="ARBA00023180"/>
    </source>
</evidence>
<keyword evidence="4 12" id="KW-0812">Transmembrane</keyword>
<keyword evidence="11" id="KW-0807">Transducer</keyword>
<feature type="transmembrane region" description="Helical" evidence="12">
    <location>
        <begin position="774"/>
        <end position="794"/>
    </location>
</feature>
<evidence type="ECO:0000313" key="15">
    <source>
        <dbReference type="Ensembl" id="ENSECRP00000016176.1"/>
    </source>
</evidence>
<dbReference type="PROSITE" id="PS00981">
    <property type="entry name" value="G_PROTEIN_RECEP_F3_3"/>
    <property type="match status" value="1"/>
</dbReference>
<feature type="transmembrane region" description="Helical" evidence="12">
    <location>
        <begin position="737"/>
        <end position="762"/>
    </location>
</feature>
<dbReference type="PANTHER" id="PTHR24061:SF418">
    <property type="entry name" value="C-FAMILY ODORANT RECEPTOR OLFCQ19-RELATED"/>
    <property type="match status" value="1"/>
</dbReference>
<evidence type="ECO:0000256" key="6">
    <source>
        <dbReference type="ARBA" id="ARBA00022989"/>
    </source>
</evidence>
<dbReference type="PROSITE" id="PS50259">
    <property type="entry name" value="G_PROTEIN_RECEP_F3_4"/>
    <property type="match status" value="1"/>
</dbReference>
<dbReference type="InterPro" id="IPR000068">
    <property type="entry name" value="GPCR_3_Ca_sens_rcpt-rel"/>
</dbReference>
<dbReference type="PRINTS" id="PR00248">
    <property type="entry name" value="GPCRMGR"/>
</dbReference>
<dbReference type="Gene3D" id="3.40.50.2300">
    <property type="match status" value="2"/>
</dbReference>
<feature type="domain" description="G-protein coupled receptors family 3 profile" evidence="14">
    <location>
        <begin position="580"/>
        <end position="844"/>
    </location>
</feature>
<dbReference type="GO" id="GO:0004930">
    <property type="term" value="F:G protein-coupled receptor activity"/>
    <property type="evidence" value="ECO:0007669"/>
    <property type="project" value="UniProtKB-KW"/>
</dbReference>
<keyword evidence="16" id="KW-1185">Reference proteome</keyword>
<dbReference type="InterPro" id="IPR004073">
    <property type="entry name" value="GPCR_3_vmron_rcpt_2"/>
</dbReference>
<dbReference type="InterPro" id="IPR001828">
    <property type="entry name" value="ANF_lig-bd_rcpt"/>
</dbReference>
<evidence type="ECO:0000256" key="9">
    <source>
        <dbReference type="ARBA" id="ARBA00023170"/>
    </source>
</evidence>
<dbReference type="InterPro" id="IPR038550">
    <property type="entry name" value="GPCR_3_9-Cys_sf"/>
</dbReference>
<feature type="transmembrane region" description="Helical" evidence="12">
    <location>
        <begin position="806"/>
        <end position="829"/>
    </location>
</feature>
<dbReference type="SUPFAM" id="SSF53822">
    <property type="entry name" value="Periplasmic binding protein-like I"/>
    <property type="match status" value="1"/>
</dbReference>
<dbReference type="InterPro" id="IPR000337">
    <property type="entry name" value="GPCR_3"/>
</dbReference>
<evidence type="ECO:0000256" key="5">
    <source>
        <dbReference type="ARBA" id="ARBA00022729"/>
    </source>
</evidence>
<dbReference type="PANTHER" id="PTHR24061">
    <property type="entry name" value="CALCIUM-SENSING RECEPTOR-RELATED"/>
    <property type="match status" value="1"/>
</dbReference>
<feature type="transmembrane region" description="Helical" evidence="12">
    <location>
        <begin position="695"/>
        <end position="717"/>
    </location>
</feature>
<dbReference type="GO" id="GO:0005886">
    <property type="term" value="C:plasma membrane"/>
    <property type="evidence" value="ECO:0007669"/>
    <property type="project" value="UniProtKB-SubCell"/>
</dbReference>
<reference evidence="15" key="2">
    <citation type="submission" date="2025-08" db="UniProtKB">
        <authorList>
            <consortium name="Ensembl"/>
        </authorList>
    </citation>
    <scope>IDENTIFICATION</scope>
</reference>
<keyword evidence="8 12" id="KW-0472">Membrane</keyword>
<dbReference type="Proteomes" id="UP000694620">
    <property type="component" value="Chromosome 2"/>
</dbReference>
<reference evidence="15" key="3">
    <citation type="submission" date="2025-09" db="UniProtKB">
        <authorList>
            <consortium name="Ensembl"/>
        </authorList>
    </citation>
    <scope>IDENTIFICATION</scope>
</reference>
<evidence type="ECO:0000256" key="12">
    <source>
        <dbReference type="SAM" id="Phobius"/>
    </source>
</evidence>
<dbReference type="Gene3D" id="2.10.50.30">
    <property type="entry name" value="GPCR, family 3, nine cysteines domain"/>
    <property type="match status" value="1"/>
</dbReference>
<accession>A0A8C4SFR5</accession>
<evidence type="ECO:0000256" key="7">
    <source>
        <dbReference type="ARBA" id="ARBA00023040"/>
    </source>
</evidence>
<dbReference type="InterPro" id="IPR017978">
    <property type="entry name" value="GPCR_3_C"/>
</dbReference>
<sequence>MKCILYVCIIIDFFISAHAPTDQKCSVQGDFNLNGLYKEGDIMLGGIFAVHLGAIPPDLSFTSKPEQWKCEGLQTMVFAIEEINKDDILLPNITLGYRLYDNCMNLQVAMRAASTLIGGVDDITDYHCEGLPSVIAIVGDPLSSHSIAISRTVSAFGLPLVSYCATCSCLSNKMEFPTFFRTVPSDAFQVKVIVEIIKHYGWTWVGVVATDDDYGLNAVWNLNEEISKFGCISYTETLEIDEKARIPPIVRTIKHSSAKVVIAFLPVDDMAALVKAVVYENLTDLQWIASESWSISSLASKENFNSFGGTIGIATKRGQIPGLEDFLLEIKTDYNSNNNLYNLFWETMFECKFYQNSPYLPNVKPCTGLEDIKGKRSEYTDVSQLRIAYNVYQAVYALAHALNDLLFCQNKSRFEDKCMNIRDIQPHQLLYYLGQVNFTNALGEGVAFDDNGDELAAFDIVNWQLADDGTVQIVPIGMFDVTAPPGQELSLNEDQAFWNTPFGTIPKSVCSKSCQPGTRKSVRIGEPICCFDCVQCEDGEFNNKSDSFSCLQCPPDFWSNPDKTDCVPKEIEYLSYQDEMGIVLTIILLSGAFLSLAALAVFLYYRNTPVVKANNSGLSFLLLVSLTLCFLCALCFIGQPSGLTCMLRHAVFGLSFVLSVSCILVKTIVVVMAFKATMPGGNVVKWFGVTQQKGTVFFFTSIQCVICVAWLTTAPPFPNKNTKYQTLKIIFECDVGSLTGFSCLLGYIGLLAGACCLLASLARNLPDNFNEAKYITFSMLIFCVVWITFIPAYISSPGKFTVAVEVFAILASSFGILFAIFAPKCYIILLKPELNSKKALIRRQFPDN</sequence>
<dbReference type="AlphaFoldDB" id="A0A8C4SFR5"/>
<dbReference type="InterPro" id="IPR017979">
    <property type="entry name" value="GPCR_3_CS"/>
</dbReference>
<feature type="transmembrane region" description="Helical" evidence="12">
    <location>
        <begin position="651"/>
        <end position="674"/>
    </location>
</feature>
<feature type="chain" id="PRO_5034775170" evidence="13">
    <location>
        <begin position="20"/>
        <end position="848"/>
    </location>
</feature>
<keyword evidence="5 13" id="KW-0732">Signal</keyword>
<evidence type="ECO:0000256" key="3">
    <source>
        <dbReference type="ARBA" id="ARBA00022475"/>
    </source>
</evidence>
<dbReference type="PRINTS" id="PR01535">
    <property type="entry name" value="VOMERONASL2R"/>
</dbReference>
<reference evidence="15" key="1">
    <citation type="submission" date="2021-06" db="EMBL/GenBank/DDBJ databases">
        <authorList>
            <consortium name="Wellcome Sanger Institute Data Sharing"/>
        </authorList>
    </citation>
    <scope>NUCLEOTIDE SEQUENCE [LARGE SCALE GENOMIC DNA]</scope>
</reference>
<dbReference type="Pfam" id="PF01094">
    <property type="entry name" value="ANF_receptor"/>
    <property type="match status" value="1"/>
</dbReference>
<evidence type="ECO:0000256" key="4">
    <source>
        <dbReference type="ARBA" id="ARBA00022692"/>
    </source>
</evidence>
<name>A0A8C4SFR5_ERPCA</name>
<evidence type="ECO:0000256" key="2">
    <source>
        <dbReference type="ARBA" id="ARBA00007242"/>
    </source>
</evidence>
<keyword evidence="3" id="KW-1003">Cell membrane</keyword>
<protein>
    <submittedName>
        <fullName evidence="15">Extracellular calcium-sensing receptor-like</fullName>
    </submittedName>
</protein>
<keyword evidence="10" id="KW-0325">Glycoprotein</keyword>
<feature type="transmembrane region" description="Helical" evidence="12">
    <location>
        <begin position="617"/>
        <end position="639"/>
    </location>
</feature>
<comment type="subcellular location">
    <subcellularLocation>
        <location evidence="1">Cell membrane</location>
        <topology evidence="1">Multi-pass membrane protein</topology>
    </subcellularLocation>
</comment>
<dbReference type="CDD" id="cd15283">
    <property type="entry name" value="7tmC_V2R_pheromone"/>
    <property type="match status" value="1"/>
</dbReference>
<keyword evidence="6 12" id="KW-1133">Transmembrane helix</keyword>
<dbReference type="InterPro" id="IPR011500">
    <property type="entry name" value="GPCR_3_9-Cys_dom"/>
</dbReference>
<dbReference type="PROSITE" id="PS00980">
    <property type="entry name" value="G_PROTEIN_RECEP_F3_2"/>
    <property type="match status" value="1"/>
</dbReference>
<evidence type="ECO:0000256" key="11">
    <source>
        <dbReference type="ARBA" id="ARBA00023224"/>
    </source>
</evidence>
<evidence type="ECO:0000313" key="16">
    <source>
        <dbReference type="Proteomes" id="UP000694620"/>
    </source>
</evidence>
<evidence type="ECO:0000259" key="14">
    <source>
        <dbReference type="PROSITE" id="PS50259"/>
    </source>
</evidence>
<proteinExistence type="inferred from homology"/>
<comment type="similarity">
    <text evidence="2">Belongs to the G-protein coupled receptor 3 family.</text>
</comment>
<organism evidence="15 16">
    <name type="scientific">Erpetoichthys calabaricus</name>
    <name type="common">Rope fish</name>
    <name type="synonym">Calamoichthys calabaricus</name>
    <dbReference type="NCBI Taxonomy" id="27687"/>
    <lineage>
        <taxon>Eukaryota</taxon>
        <taxon>Metazoa</taxon>
        <taxon>Chordata</taxon>
        <taxon>Craniata</taxon>
        <taxon>Vertebrata</taxon>
        <taxon>Euteleostomi</taxon>
        <taxon>Actinopterygii</taxon>
        <taxon>Polypteriformes</taxon>
        <taxon>Polypteridae</taxon>
        <taxon>Erpetoichthys</taxon>
    </lineage>
</organism>
<evidence type="ECO:0000256" key="1">
    <source>
        <dbReference type="ARBA" id="ARBA00004651"/>
    </source>
</evidence>